<dbReference type="AlphaFoldDB" id="A0A074LJN4"/>
<feature type="domain" description="DNA polymerase III delta N-terminal" evidence="9">
    <location>
        <begin position="21"/>
        <end position="141"/>
    </location>
</feature>
<dbReference type="InterPro" id="IPR027417">
    <property type="entry name" value="P-loop_NTPase"/>
</dbReference>
<evidence type="ECO:0000256" key="6">
    <source>
        <dbReference type="ARBA" id="ARBA00022932"/>
    </source>
</evidence>
<evidence type="ECO:0000256" key="3">
    <source>
        <dbReference type="ARBA" id="ARBA00022679"/>
    </source>
</evidence>
<evidence type="ECO:0000256" key="2">
    <source>
        <dbReference type="ARBA" id="ARBA00017703"/>
    </source>
</evidence>
<evidence type="ECO:0000256" key="1">
    <source>
        <dbReference type="ARBA" id="ARBA00012417"/>
    </source>
</evidence>
<evidence type="ECO:0000259" key="9">
    <source>
        <dbReference type="Pfam" id="PF06144"/>
    </source>
</evidence>
<keyword evidence="12" id="KW-1185">Reference proteome</keyword>
<name>A0A074LJN4_9BACT</name>
<dbReference type="eggNOG" id="COG1466">
    <property type="taxonomic scope" value="Bacteria"/>
</dbReference>
<evidence type="ECO:0000256" key="5">
    <source>
        <dbReference type="ARBA" id="ARBA00022705"/>
    </source>
</evidence>
<dbReference type="RefSeq" id="WP_035072717.1">
    <property type="nucleotide sequence ID" value="NZ_JMIH01000016.1"/>
</dbReference>
<proteinExistence type="inferred from homology"/>
<dbReference type="OrthoDB" id="1172326at2"/>
<gene>
    <name evidence="11" type="ORF">EL17_07625</name>
</gene>
<dbReference type="InterPro" id="IPR048466">
    <property type="entry name" value="DNA_pol3_delta-like_C"/>
</dbReference>
<comment type="caution">
    <text evidence="11">The sequence shown here is derived from an EMBL/GenBank/DDBJ whole genome shotgun (WGS) entry which is preliminary data.</text>
</comment>
<reference evidence="11 12" key="1">
    <citation type="submission" date="2014-04" db="EMBL/GenBank/DDBJ databases">
        <title>Characterization and application of a salt tolerant electro-active bacterium.</title>
        <authorList>
            <person name="Yang L."/>
            <person name="Wei S."/>
            <person name="Tay Q.X.M."/>
        </authorList>
    </citation>
    <scope>NUCLEOTIDE SEQUENCE [LARGE SCALE GENOMIC DNA]</scope>
    <source>
        <strain evidence="11 12">LY1</strain>
    </source>
</reference>
<evidence type="ECO:0000256" key="8">
    <source>
        <dbReference type="ARBA" id="ARBA00049244"/>
    </source>
</evidence>
<feature type="domain" description="DNA polymerase III delta subunit-like C-terminal" evidence="10">
    <location>
        <begin position="217"/>
        <end position="331"/>
    </location>
</feature>
<comment type="catalytic activity">
    <reaction evidence="8">
        <text>DNA(n) + a 2'-deoxyribonucleoside 5'-triphosphate = DNA(n+1) + diphosphate</text>
        <dbReference type="Rhea" id="RHEA:22508"/>
        <dbReference type="Rhea" id="RHEA-COMP:17339"/>
        <dbReference type="Rhea" id="RHEA-COMP:17340"/>
        <dbReference type="ChEBI" id="CHEBI:33019"/>
        <dbReference type="ChEBI" id="CHEBI:61560"/>
        <dbReference type="ChEBI" id="CHEBI:173112"/>
        <dbReference type="EC" id="2.7.7.7"/>
    </reaction>
</comment>
<accession>A0A074LJN4</accession>
<dbReference type="InterPro" id="IPR010372">
    <property type="entry name" value="DNA_pol3_delta_N"/>
</dbReference>
<evidence type="ECO:0000313" key="12">
    <source>
        <dbReference type="Proteomes" id="UP000027821"/>
    </source>
</evidence>
<dbReference type="EMBL" id="JMIH01000016">
    <property type="protein sequence ID" value="KEO74012.1"/>
    <property type="molecule type" value="Genomic_DNA"/>
</dbReference>
<keyword evidence="3" id="KW-0808">Transferase</keyword>
<dbReference type="Pfam" id="PF21694">
    <property type="entry name" value="DNA_pol3_delta_C"/>
    <property type="match status" value="1"/>
</dbReference>
<dbReference type="SUPFAM" id="SSF48019">
    <property type="entry name" value="post-AAA+ oligomerization domain-like"/>
    <property type="match status" value="1"/>
</dbReference>
<dbReference type="PANTHER" id="PTHR34388">
    <property type="entry name" value="DNA POLYMERASE III SUBUNIT DELTA"/>
    <property type="match status" value="1"/>
</dbReference>
<dbReference type="EC" id="2.7.7.7" evidence="1"/>
<dbReference type="Gene3D" id="3.40.50.300">
    <property type="entry name" value="P-loop containing nucleotide triphosphate hydrolases"/>
    <property type="match status" value="1"/>
</dbReference>
<dbReference type="GO" id="GO:0006261">
    <property type="term" value="P:DNA-templated DNA replication"/>
    <property type="evidence" value="ECO:0007669"/>
    <property type="project" value="TreeGrafter"/>
</dbReference>
<dbReference type="Proteomes" id="UP000027821">
    <property type="component" value="Unassembled WGS sequence"/>
</dbReference>
<dbReference type="SUPFAM" id="SSF52540">
    <property type="entry name" value="P-loop containing nucleoside triphosphate hydrolases"/>
    <property type="match status" value="1"/>
</dbReference>
<keyword evidence="6" id="KW-0239">DNA-directed DNA polymerase</keyword>
<dbReference type="NCBIfam" id="TIGR01128">
    <property type="entry name" value="holA"/>
    <property type="match status" value="1"/>
</dbReference>
<organism evidence="11 12">
    <name type="scientific">Anditalea andensis</name>
    <dbReference type="NCBI Taxonomy" id="1048983"/>
    <lineage>
        <taxon>Bacteria</taxon>
        <taxon>Pseudomonadati</taxon>
        <taxon>Bacteroidota</taxon>
        <taxon>Cytophagia</taxon>
        <taxon>Cytophagales</taxon>
        <taxon>Cytophagaceae</taxon>
        <taxon>Anditalea</taxon>
    </lineage>
</organism>
<dbReference type="STRING" id="1048983.EL17_07625"/>
<dbReference type="Pfam" id="PF06144">
    <property type="entry name" value="DNA_pol3_delta"/>
    <property type="match status" value="1"/>
</dbReference>
<dbReference type="GO" id="GO:0003887">
    <property type="term" value="F:DNA-directed DNA polymerase activity"/>
    <property type="evidence" value="ECO:0007669"/>
    <property type="project" value="UniProtKB-KW"/>
</dbReference>
<evidence type="ECO:0000256" key="4">
    <source>
        <dbReference type="ARBA" id="ARBA00022695"/>
    </source>
</evidence>
<keyword evidence="4" id="KW-0548">Nucleotidyltransferase</keyword>
<dbReference type="InterPro" id="IPR008921">
    <property type="entry name" value="DNA_pol3_clamp-load_cplx_C"/>
</dbReference>
<dbReference type="GO" id="GO:0009360">
    <property type="term" value="C:DNA polymerase III complex"/>
    <property type="evidence" value="ECO:0007669"/>
    <property type="project" value="InterPro"/>
</dbReference>
<evidence type="ECO:0000259" key="10">
    <source>
        <dbReference type="Pfam" id="PF21694"/>
    </source>
</evidence>
<dbReference type="Gene3D" id="1.10.8.60">
    <property type="match status" value="1"/>
</dbReference>
<protein>
    <recommendedName>
        <fullName evidence="2">DNA polymerase III subunit delta</fullName>
        <ecNumber evidence="1">2.7.7.7</ecNumber>
    </recommendedName>
</protein>
<dbReference type="GO" id="GO:0003677">
    <property type="term" value="F:DNA binding"/>
    <property type="evidence" value="ECO:0007669"/>
    <property type="project" value="InterPro"/>
</dbReference>
<sequence length="340" mass="38268">MPTRPDEVLKDLKAGKYAPVYFLQGEEPFFIDQIVDFIEKNAIPDHEKGFNQVMMYGKDASMSAVLTNAKRFPMMADRQLVIVKEAQAIPDLGKEAGDSLLSAYIQNPLPSTILVFSHKYKTLDGRKPLAKELDKKAILVKSDKVPEYKLSPWITDYLKSKGFGINVKAAQVIAESIGNNLEVLTNEVDKMLINFSEPVEITTQHIQQFIGINKEYNNFELTKAISFRDILKANTIINHFAQNPKNNPLIPIIALLYLHFSRILMVHGNKGEPDSVLASKLKVNPYFVKEYIIAAKNYPLGKVIDNVGYLKEADLRSKGIDTGGMEDAEILKELVFKITH</sequence>
<keyword evidence="5" id="KW-0235">DNA replication</keyword>
<evidence type="ECO:0000313" key="11">
    <source>
        <dbReference type="EMBL" id="KEO74012.1"/>
    </source>
</evidence>
<dbReference type="Gene3D" id="1.20.272.10">
    <property type="match status" value="1"/>
</dbReference>
<dbReference type="InterPro" id="IPR005790">
    <property type="entry name" value="DNA_polIII_delta"/>
</dbReference>
<dbReference type="PANTHER" id="PTHR34388:SF1">
    <property type="entry name" value="DNA POLYMERASE III SUBUNIT DELTA"/>
    <property type="match status" value="1"/>
</dbReference>
<comment type="similarity">
    <text evidence="7">Belongs to the DNA polymerase HolA subunit family.</text>
</comment>
<evidence type="ECO:0000256" key="7">
    <source>
        <dbReference type="ARBA" id="ARBA00034754"/>
    </source>
</evidence>